<name>A0ACB8HL94_9BRYO</name>
<comment type="caution">
    <text evidence="1">The sequence shown here is derived from an EMBL/GenBank/DDBJ whole genome shotgun (WGS) entry which is preliminary data.</text>
</comment>
<keyword evidence="2" id="KW-1185">Reference proteome</keyword>
<reference evidence="2" key="1">
    <citation type="journal article" date="2022" name="New Phytol.">
        <title>Phylogenomic structure and speciation in an emerging model: the Sphagnum magellanicum complex (Bryophyta).</title>
        <authorList>
            <person name="Shaw A.J."/>
            <person name="Piatkowski B."/>
            <person name="Duffy A.M."/>
            <person name="Aguero B."/>
            <person name="Imwattana K."/>
            <person name="Nieto-Lugilde M."/>
            <person name="Healey A."/>
            <person name="Weston D.J."/>
            <person name="Patel M.N."/>
            <person name="Schmutz J."/>
            <person name="Grimwood J."/>
            <person name="Yavitt J.B."/>
            <person name="Hassel K."/>
            <person name="Stenoien H.K."/>
            <person name="Flatberg K.I."/>
            <person name="Bickford C.P."/>
            <person name="Hicks K.A."/>
        </authorList>
    </citation>
    <scope>NUCLEOTIDE SEQUENCE [LARGE SCALE GENOMIC DNA]</scope>
</reference>
<evidence type="ECO:0000313" key="1">
    <source>
        <dbReference type="EMBL" id="KAH9556975.1"/>
    </source>
</evidence>
<gene>
    <name evidence="1" type="ORF">CY35_07G061500</name>
</gene>
<dbReference type="Proteomes" id="UP000828922">
    <property type="component" value="Linkage Group LG07"/>
</dbReference>
<organism evidence="1 2">
    <name type="scientific">Sphagnum magellanicum</name>
    <dbReference type="NCBI Taxonomy" id="128215"/>
    <lineage>
        <taxon>Eukaryota</taxon>
        <taxon>Viridiplantae</taxon>
        <taxon>Streptophyta</taxon>
        <taxon>Embryophyta</taxon>
        <taxon>Bryophyta</taxon>
        <taxon>Sphagnophytina</taxon>
        <taxon>Sphagnopsida</taxon>
        <taxon>Sphagnales</taxon>
        <taxon>Sphagnaceae</taxon>
        <taxon>Sphagnum</taxon>
    </lineage>
</organism>
<dbReference type="EMBL" id="CM038913">
    <property type="protein sequence ID" value="KAH9556975.1"/>
    <property type="molecule type" value="Genomic_DNA"/>
</dbReference>
<proteinExistence type="predicted"/>
<evidence type="ECO:0000313" key="2">
    <source>
        <dbReference type="Proteomes" id="UP000828922"/>
    </source>
</evidence>
<sequence length="1126" mass="127873">MDLCELAGRMDQKYRARLEGQVVCWDHACKLSAVDVGVECQESFSRARVAMAKKDWAVGVAELERCRELVQATGMSLSYETSLPNEFVELMEILSRAREEALKEKKDRAVYEADMKRFVEAIERGFSPNEDSRRWLLGFADLMMTSLYAFRLKKFEKATRIGLRCVSAFRERTVFPSYSSAAKLITSVAMYQLASSSAPSKGHPERVAEEPQDIVGYKESVKELAIDLFGAWELEHHEDLDFGACEPEQHEDVEYRMCLFLFGEYDRRLDSEERVRWAEECGRLFKKRHKGVQSYRHLVEQVLGLMFFDPNRANEILQGMSEVVDGKPWEKDQSGDWEAAGWTAKCAKHVQYMRVLCYSFMQGIGAIEGKTADVERYAQYEKKLAVGREHFGERMGELYDQASTYINNKEWEKAVACLQERLELWKHTGVDNTCSPEGFLDRRAYDWCLQTMIDLYAEMYCQSCKEGSPKECYFQNAMQWTNRLEFQTIVIEETVSNLFANYTRMRLYHLKNLCLRESTWGNSYVLNLVEESPILECGRAFSKGLRTCLYDWTYHTDHWIIQLEDLKFVYYALQCYCAGRSASLRLKFKEFDPDKTGGNLVQSIILLEKGALASIEALVWAERACTNVLLLQLGRDKLPRFMKELDEFAENDEAAWELLVSSRAACGPATTILEYYYSTSDQFYFTLIIYAMTTDDLVFSKAPLLLPISFEVDLKKKLENLRTYFSQGSQTTDDKGVETLKDYDEDAMNADLEFLYVLLIAPIAHLLCDMKPDDKLIIVAPELLSNVPFAALRKPNSAVGKGYLIQCHTISVAPSLRVLQHCDKRWKELDRDCLDDTKPGAIVAVGDAAYGKSHSSLKASGKEVNFIEELFGKKHVVKLLGPEANPIEVLKWAKHPSENRCKQAIIHIAAHCIGQNATVRRGAIMLTRPGSKPLQNCERRTSLTIQDDEVCDNEDGHDEIEEGQMSLKSAVLDTHAEVAHMSRFGELGGMRSSVVVPISKYSGTMTSENISGCGFEWRSHIVTLSGCESYKGEIKAEGVLNLPRHLMIAGVPCVVVSQWKVVDSSTCDLMKRFYQKLGEGEDVSSALRAAMLEMHEAKHKVHEWAPFIVCGLPTVCLPLELQAGHS</sequence>
<accession>A0ACB8HL94</accession>
<protein>
    <submittedName>
        <fullName evidence="1">Uncharacterized protein</fullName>
    </submittedName>
</protein>